<dbReference type="EMBL" id="DS999644">
    <property type="protein sequence ID" value="EFE74807.2"/>
    <property type="molecule type" value="Genomic_DNA"/>
</dbReference>
<reference evidence="3" key="2">
    <citation type="submission" date="2008-12" db="EMBL/GenBank/DDBJ databases">
        <title>Annotation of Streptomyces roseosporus strain NRRL 15998.</title>
        <authorList>
            <consortium name="The Broad Institute Genome Sequencing Platform"/>
            <consortium name="Broad Institute Microbial Sequencing Center"/>
            <person name="Fischbach M."/>
            <person name="Ward D."/>
            <person name="Young S."/>
            <person name="Kodira C.D."/>
            <person name="Zeng Q."/>
            <person name="Koehrsen M."/>
            <person name="Godfrey P."/>
            <person name="Alvarado L."/>
            <person name="Berlin A.M."/>
            <person name="Borenstein D."/>
            <person name="Chen Z."/>
            <person name="Engels R."/>
            <person name="Freedman E."/>
            <person name="Gellesch M."/>
            <person name="Goldberg J."/>
            <person name="Griggs A."/>
            <person name="Gujja S."/>
            <person name="Heiman D.I."/>
            <person name="Hepburn T.A."/>
            <person name="Howarth C."/>
            <person name="Jen D."/>
            <person name="Larson L."/>
            <person name="Lewis B."/>
            <person name="Mehta T."/>
            <person name="Park D."/>
            <person name="Pearson M."/>
            <person name="Roberts A."/>
            <person name="Saif S."/>
            <person name="Shea T.D."/>
            <person name="Shenoy N."/>
            <person name="Sisk P."/>
            <person name="Stolte C."/>
            <person name="Sykes S.N."/>
            <person name="Walk T."/>
            <person name="White J."/>
            <person name="Yandava C."/>
            <person name="Straight P."/>
            <person name="Clardy J."/>
            <person name="Hung D."/>
            <person name="Kolter R."/>
            <person name="Mekalanos J."/>
            <person name="Walker S."/>
            <person name="Walsh C.T."/>
            <person name="Wieland B.L.C."/>
            <person name="Ilzarbe M."/>
            <person name="Galagan J."/>
            <person name="Nusbaum C."/>
            <person name="Birren B."/>
        </authorList>
    </citation>
    <scope>NUCLEOTIDE SEQUENCE [LARGE SCALE GENOMIC DNA]</scope>
    <source>
        <strain evidence="3">NRRL 15998</strain>
    </source>
</reference>
<feature type="region of interest" description="Disordered" evidence="1">
    <location>
        <begin position="1"/>
        <end position="46"/>
    </location>
</feature>
<gene>
    <name evidence="2" type="ORF">SSGG_02173</name>
</gene>
<organism evidence="2 3">
    <name type="scientific">Streptomyces filamentosus NRRL 15998</name>
    <dbReference type="NCBI Taxonomy" id="457431"/>
    <lineage>
        <taxon>Bacteria</taxon>
        <taxon>Bacillati</taxon>
        <taxon>Actinomycetota</taxon>
        <taxon>Actinomycetes</taxon>
        <taxon>Kitasatosporales</taxon>
        <taxon>Streptomycetaceae</taxon>
        <taxon>Streptomyces</taxon>
    </lineage>
</organism>
<name>D6AET1_STRFL</name>
<accession>D6AET1</accession>
<dbReference type="AlphaFoldDB" id="D6AET1"/>
<sequence length="46" mass="4800">MPSTPAAVGEGTGPESPGEVPGRLRDGAEGRRNMTLIGLDMFTSRQ</sequence>
<evidence type="ECO:0000256" key="1">
    <source>
        <dbReference type="SAM" id="MobiDB-lite"/>
    </source>
</evidence>
<dbReference type="Proteomes" id="UP000003986">
    <property type="component" value="Unassembled WGS sequence"/>
</dbReference>
<reference evidence="3" key="1">
    <citation type="submission" date="2008-10" db="EMBL/GenBank/DDBJ databases">
        <authorList>
            <person name="Molnar K."/>
        </authorList>
    </citation>
    <scope>NUCLEOTIDE SEQUENCE [LARGE SCALE GENOMIC DNA]</scope>
    <source>
        <strain evidence="3">NRRL 15998</strain>
    </source>
</reference>
<proteinExistence type="predicted"/>
<evidence type="ECO:0000313" key="2">
    <source>
        <dbReference type="EMBL" id="EFE74807.2"/>
    </source>
</evidence>
<protein>
    <submittedName>
        <fullName evidence="2">Predicted protein</fullName>
    </submittedName>
</protein>
<evidence type="ECO:0000313" key="3">
    <source>
        <dbReference type="Proteomes" id="UP000003986"/>
    </source>
</evidence>
<feature type="compositionally biased region" description="Basic and acidic residues" evidence="1">
    <location>
        <begin position="22"/>
        <end position="32"/>
    </location>
</feature>